<sequence length="403" mass="44795">MRIAVRWMTILALVIWVWSCPRGAVPARADQADGPPDLAVRSAVLMDMKTGQVLYAKNPDEPHYPASITKILTAIVALERGRLNDRITTSRLATLQDGNRIYLVEGEEHSLEELLYGMMLNSGNDAAVAIAEHYGGSVADFAAMMNAKAKEIGALHTHFTNPNGLHDPNHVTTAYDMCLIGRYAMQNPIFRQIVATKTYPWHGKEWESELVNINRMLWTYPGATGIKTGYTDQAQQTMVVSATRGNESLIATLMDIPGQEAMREEATKLLDWGFQHFATQRLASAGETAETVQLPGHQTANALLSRSVWYTFAQGTSPQVTRNIELVKPKLPLQKGAILGQAVFSVDGRTIATVPLVSDRAVNPPPWSWWWLLGAVPGILLMIPLWRLRSRQRKPLARPYRHL</sequence>
<feature type="transmembrane region" description="Helical" evidence="16">
    <location>
        <begin position="367"/>
        <end position="388"/>
    </location>
</feature>
<keyword evidence="16" id="KW-0812">Transmembrane</keyword>
<dbReference type="Pfam" id="PF00768">
    <property type="entry name" value="Peptidase_S11"/>
    <property type="match status" value="1"/>
</dbReference>
<evidence type="ECO:0000256" key="11">
    <source>
        <dbReference type="ARBA" id="ARBA00023316"/>
    </source>
</evidence>
<organism evidence="18 19">
    <name type="scientific">Kyrpidia spormannii</name>
    <dbReference type="NCBI Taxonomy" id="2055160"/>
    <lineage>
        <taxon>Bacteria</taxon>
        <taxon>Bacillati</taxon>
        <taxon>Bacillota</taxon>
        <taxon>Bacilli</taxon>
        <taxon>Bacillales</taxon>
        <taxon>Alicyclobacillaceae</taxon>
        <taxon>Kyrpidia</taxon>
    </lineage>
</organism>
<keyword evidence="7" id="KW-0732">Signal</keyword>
<evidence type="ECO:0000256" key="9">
    <source>
        <dbReference type="ARBA" id="ARBA00022960"/>
    </source>
</evidence>
<dbReference type="GO" id="GO:0008360">
    <property type="term" value="P:regulation of cell shape"/>
    <property type="evidence" value="ECO:0007669"/>
    <property type="project" value="UniProtKB-KW"/>
</dbReference>
<dbReference type="EMBL" id="LR792683">
    <property type="protein sequence ID" value="CAB3392775.1"/>
    <property type="molecule type" value="Genomic_DNA"/>
</dbReference>
<keyword evidence="8" id="KW-0378">Hydrolase</keyword>
<keyword evidence="16" id="KW-0472">Membrane</keyword>
<protein>
    <recommendedName>
        <fullName evidence="4">serine-type D-Ala-D-Ala carboxypeptidase</fullName>
        <ecNumber evidence="4">3.4.16.4</ecNumber>
    </recommendedName>
</protein>
<keyword evidence="11" id="KW-0961">Cell wall biogenesis/degradation</keyword>
<keyword evidence="9" id="KW-0133">Cell shape</keyword>
<keyword evidence="6" id="KW-0645">Protease</keyword>
<dbReference type="GO" id="GO:0009252">
    <property type="term" value="P:peptidoglycan biosynthetic process"/>
    <property type="evidence" value="ECO:0007669"/>
    <property type="project" value="UniProtKB-UniPathway"/>
</dbReference>
<name>A0A6F9E8J7_9BACL</name>
<feature type="active site" evidence="13">
    <location>
        <position position="122"/>
    </location>
</feature>
<feature type="active site" description="Proton acceptor" evidence="13">
    <location>
        <position position="70"/>
    </location>
</feature>
<comment type="catalytic activity">
    <reaction evidence="12">
        <text>Preferential cleavage: (Ac)2-L-Lys-D-Ala-|-D-Ala. Also transpeptidation of peptidyl-alanyl moieties that are N-acyl substituents of D-alanine.</text>
        <dbReference type="EC" id="3.4.16.4"/>
    </reaction>
</comment>
<keyword evidence="10" id="KW-0573">Peptidoglycan synthesis</keyword>
<feature type="binding site" evidence="14">
    <location>
        <position position="227"/>
    </location>
    <ligand>
        <name>substrate</name>
    </ligand>
</feature>
<feature type="domain" description="Peptidase S11 D-Ala-D-Ala carboxypeptidase A C-terminal" evidence="17">
    <location>
        <begin position="277"/>
        <end position="364"/>
    </location>
</feature>
<dbReference type="AlphaFoldDB" id="A0A6F9E8J7"/>
<dbReference type="PANTHER" id="PTHR21581">
    <property type="entry name" value="D-ALANYL-D-ALANINE CARBOXYPEPTIDASE"/>
    <property type="match status" value="1"/>
</dbReference>
<dbReference type="InterPro" id="IPR037167">
    <property type="entry name" value="Peptidase_S11_C_sf"/>
</dbReference>
<comment type="function">
    <text evidence="1">Removes C-terminal D-alanyl residues from sugar-peptide cell wall precursors.</text>
</comment>
<evidence type="ECO:0000256" key="13">
    <source>
        <dbReference type="PIRSR" id="PIRSR618044-1"/>
    </source>
</evidence>
<gene>
    <name evidence="18" type="ORF">COOX1_1579</name>
</gene>
<dbReference type="Proteomes" id="UP000502196">
    <property type="component" value="Chromosome"/>
</dbReference>
<dbReference type="UniPathway" id="UPA00219"/>
<evidence type="ECO:0000256" key="2">
    <source>
        <dbReference type="ARBA" id="ARBA00004752"/>
    </source>
</evidence>
<keyword evidence="5" id="KW-0121">Carboxypeptidase</keyword>
<evidence type="ECO:0000256" key="7">
    <source>
        <dbReference type="ARBA" id="ARBA00022729"/>
    </source>
</evidence>
<keyword evidence="16" id="KW-1133">Transmembrane helix</keyword>
<feature type="active site" description="Proton acceptor" evidence="13">
    <location>
        <position position="67"/>
    </location>
</feature>
<dbReference type="SMART" id="SM00936">
    <property type="entry name" value="PBP5_C"/>
    <property type="match status" value="1"/>
</dbReference>
<dbReference type="InterPro" id="IPR012338">
    <property type="entry name" value="Beta-lactam/transpept-like"/>
</dbReference>
<accession>A0A6F9E8J7</accession>
<dbReference type="GO" id="GO:0009002">
    <property type="term" value="F:serine-type D-Ala-D-Ala carboxypeptidase activity"/>
    <property type="evidence" value="ECO:0007669"/>
    <property type="project" value="UniProtKB-EC"/>
</dbReference>
<dbReference type="EC" id="3.4.16.4" evidence="4"/>
<evidence type="ECO:0000256" key="15">
    <source>
        <dbReference type="RuleBase" id="RU004016"/>
    </source>
</evidence>
<dbReference type="GO" id="GO:0006508">
    <property type="term" value="P:proteolysis"/>
    <property type="evidence" value="ECO:0007669"/>
    <property type="project" value="UniProtKB-KW"/>
</dbReference>
<dbReference type="Pfam" id="PF07943">
    <property type="entry name" value="PBP5_C"/>
    <property type="match status" value="1"/>
</dbReference>
<dbReference type="InterPro" id="IPR015956">
    <property type="entry name" value="Peniciliin-bd_prot_C_sf"/>
</dbReference>
<dbReference type="Gene3D" id="2.60.410.10">
    <property type="entry name" value="D-Ala-D-Ala carboxypeptidase, C-terminal domain"/>
    <property type="match status" value="1"/>
</dbReference>
<evidence type="ECO:0000256" key="10">
    <source>
        <dbReference type="ARBA" id="ARBA00022984"/>
    </source>
</evidence>
<evidence type="ECO:0000259" key="17">
    <source>
        <dbReference type="SMART" id="SM00936"/>
    </source>
</evidence>
<reference evidence="18 19" key="1">
    <citation type="submission" date="2020-04" db="EMBL/GenBank/DDBJ databases">
        <authorList>
            <person name="Hogendoorn C."/>
        </authorList>
    </citation>
    <scope>NUCLEOTIDE SEQUENCE [LARGE SCALE GENOMIC DNA]</scope>
    <source>
        <strain evidence="18">COOX1</strain>
    </source>
</reference>
<evidence type="ECO:0000256" key="14">
    <source>
        <dbReference type="PIRSR" id="PIRSR618044-2"/>
    </source>
</evidence>
<dbReference type="PANTHER" id="PTHR21581:SF33">
    <property type="entry name" value="D-ALANYL-D-ALANINE CARBOXYPEPTIDASE DACB"/>
    <property type="match status" value="1"/>
</dbReference>
<comment type="pathway">
    <text evidence="2">Cell wall biogenesis; peptidoglycan biosynthesis.</text>
</comment>
<evidence type="ECO:0000256" key="16">
    <source>
        <dbReference type="SAM" id="Phobius"/>
    </source>
</evidence>
<dbReference type="InterPro" id="IPR018044">
    <property type="entry name" value="Peptidase_S11"/>
</dbReference>
<evidence type="ECO:0000256" key="1">
    <source>
        <dbReference type="ARBA" id="ARBA00003217"/>
    </source>
</evidence>
<proteinExistence type="inferred from homology"/>
<dbReference type="SUPFAM" id="SSF56601">
    <property type="entry name" value="beta-lactamase/transpeptidase-like"/>
    <property type="match status" value="1"/>
</dbReference>
<evidence type="ECO:0000256" key="8">
    <source>
        <dbReference type="ARBA" id="ARBA00022801"/>
    </source>
</evidence>
<dbReference type="GO" id="GO:0071555">
    <property type="term" value="P:cell wall organization"/>
    <property type="evidence" value="ECO:0007669"/>
    <property type="project" value="UniProtKB-KW"/>
</dbReference>
<comment type="similarity">
    <text evidence="3 15">Belongs to the peptidase S11 family.</text>
</comment>
<evidence type="ECO:0000256" key="12">
    <source>
        <dbReference type="ARBA" id="ARBA00034000"/>
    </source>
</evidence>
<dbReference type="PRINTS" id="PR00725">
    <property type="entry name" value="DADACBPTASE1"/>
</dbReference>
<evidence type="ECO:0000256" key="5">
    <source>
        <dbReference type="ARBA" id="ARBA00022645"/>
    </source>
</evidence>
<evidence type="ECO:0000256" key="4">
    <source>
        <dbReference type="ARBA" id="ARBA00012448"/>
    </source>
</evidence>
<dbReference type="Gene3D" id="3.40.710.10">
    <property type="entry name" value="DD-peptidase/beta-lactamase superfamily"/>
    <property type="match status" value="1"/>
</dbReference>
<evidence type="ECO:0000313" key="19">
    <source>
        <dbReference type="Proteomes" id="UP000502196"/>
    </source>
</evidence>
<dbReference type="SUPFAM" id="SSF69189">
    <property type="entry name" value="Penicillin-binding protein associated domain"/>
    <property type="match status" value="1"/>
</dbReference>
<evidence type="ECO:0000313" key="18">
    <source>
        <dbReference type="EMBL" id="CAB3392775.1"/>
    </source>
</evidence>
<evidence type="ECO:0000256" key="3">
    <source>
        <dbReference type="ARBA" id="ARBA00007164"/>
    </source>
</evidence>
<dbReference type="InterPro" id="IPR001967">
    <property type="entry name" value="Peptidase_S11_N"/>
</dbReference>
<evidence type="ECO:0000256" key="6">
    <source>
        <dbReference type="ARBA" id="ARBA00022670"/>
    </source>
</evidence>
<dbReference type="InterPro" id="IPR012907">
    <property type="entry name" value="Peptidase_S11_C"/>
</dbReference>
<dbReference type="RefSeq" id="WP_170085475.1">
    <property type="nucleotide sequence ID" value="NZ_CP047971.1"/>
</dbReference>